<dbReference type="Pfam" id="PF00990">
    <property type="entry name" value="GGDEF"/>
    <property type="match status" value="1"/>
</dbReference>
<evidence type="ECO:0000313" key="5">
    <source>
        <dbReference type="EMBL" id="AVO39912.1"/>
    </source>
</evidence>
<dbReference type="GO" id="GO:0052621">
    <property type="term" value="F:diguanylate cyclase activity"/>
    <property type="evidence" value="ECO:0007669"/>
    <property type="project" value="UniProtKB-EC"/>
</dbReference>
<dbReference type="KEGG" id="simp:C6571_00055"/>
<organism evidence="5 6">
    <name type="scientific">Simplicispira suum</name>
    <dbReference type="NCBI Taxonomy" id="2109915"/>
    <lineage>
        <taxon>Bacteria</taxon>
        <taxon>Pseudomonadati</taxon>
        <taxon>Pseudomonadota</taxon>
        <taxon>Betaproteobacteria</taxon>
        <taxon>Burkholderiales</taxon>
        <taxon>Comamonadaceae</taxon>
        <taxon>Simplicispira</taxon>
    </lineage>
</organism>
<reference evidence="5 6" key="1">
    <citation type="submission" date="2018-03" db="EMBL/GenBank/DDBJ databases">
        <title>Genome sequencing of Simplicispira sp.</title>
        <authorList>
            <person name="Kim S.-J."/>
            <person name="Heo J."/>
            <person name="Kwon S.-W."/>
        </authorList>
    </citation>
    <scope>NUCLEOTIDE SEQUENCE [LARGE SCALE GENOMIC DNA]</scope>
    <source>
        <strain evidence="5 6">SC1-8</strain>
    </source>
</reference>
<dbReference type="EC" id="2.7.7.65" evidence="1"/>
<dbReference type="GO" id="GO:1902201">
    <property type="term" value="P:negative regulation of bacterial-type flagellum-dependent cell motility"/>
    <property type="evidence" value="ECO:0007669"/>
    <property type="project" value="TreeGrafter"/>
</dbReference>
<keyword evidence="3" id="KW-0472">Membrane</keyword>
<dbReference type="InterPro" id="IPR011623">
    <property type="entry name" value="7TMR_DISM_rcpt_extracell_dom1"/>
</dbReference>
<dbReference type="Pfam" id="PF07695">
    <property type="entry name" value="7TMR-DISM_7TM"/>
    <property type="match status" value="1"/>
</dbReference>
<dbReference type="InterPro" id="IPR011622">
    <property type="entry name" value="7TMR_DISM_rcpt_extracell_dom2"/>
</dbReference>
<dbReference type="PROSITE" id="PS50887">
    <property type="entry name" value="GGDEF"/>
    <property type="match status" value="1"/>
</dbReference>
<dbReference type="AlphaFoldDB" id="A0A2S0MVL3"/>
<proteinExistence type="predicted"/>
<dbReference type="SUPFAM" id="SSF55073">
    <property type="entry name" value="Nucleotide cyclase"/>
    <property type="match status" value="1"/>
</dbReference>
<dbReference type="FunFam" id="3.30.70.270:FF:000001">
    <property type="entry name" value="Diguanylate cyclase domain protein"/>
    <property type="match status" value="1"/>
</dbReference>
<dbReference type="Proteomes" id="UP000239326">
    <property type="component" value="Chromosome"/>
</dbReference>
<dbReference type="InterPro" id="IPR043128">
    <property type="entry name" value="Rev_trsase/Diguanyl_cyclase"/>
</dbReference>
<feature type="transmembrane region" description="Helical" evidence="3">
    <location>
        <begin position="418"/>
        <end position="439"/>
    </location>
</feature>
<dbReference type="CDD" id="cd01949">
    <property type="entry name" value="GGDEF"/>
    <property type="match status" value="1"/>
</dbReference>
<dbReference type="Gene3D" id="3.30.70.270">
    <property type="match status" value="1"/>
</dbReference>
<feature type="domain" description="GGDEF" evidence="4">
    <location>
        <begin position="522"/>
        <end position="656"/>
    </location>
</feature>
<dbReference type="Pfam" id="PF07696">
    <property type="entry name" value="7TMR-DISMED2"/>
    <property type="match status" value="1"/>
</dbReference>
<feature type="transmembrane region" description="Helical" evidence="3">
    <location>
        <begin position="264"/>
        <end position="282"/>
    </location>
</feature>
<protein>
    <recommendedName>
        <fullName evidence="1">diguanylate cyclase</fullName>
        <ecNumber evidence="1">2.7.7.65</ecNumber>
    </recommendedName>
</protein>
<dbReference type="PANTHER" id="PTHR45138:SF9">
    <property type="entry name" value="DIGUANYLATE CYCLASE DGCM-RELATED"/>
    <property type="match status" value="1"/>
</dbReference>
<keyword evidence="3" id="KW-0812">Transmembrane</keyword>
<dbReference type="GO" id="GO:0043709">
    <property type="term" value="P:cell adhesion involved in single-species biofilm formation"/>
    <property type="evidence" value="ECO:0007669"/>
    <property type="project" value="TreeGrafter"/>
</dbReference>
<dbReference type="SMART" id="SM00267">
    <property type="entry name" value="GGDEF"/>
    <property type="match status" value="1"/>
</dbReference>
<evidence type="ECO:0000259" key="4">
    <source>
        <dbReference type="PROSITE" id="PS50887"/>
    </source>
</evidence>
<dbReference type="InterPro" id="IPR029787">
    <property type="entry name" value="Nucleotide_cyclase"/>
</dbReference>
<feature type="transmembrane region" description="Helical" evidence="3">
    <location>
        <begin position="302"/>
        <end position="320"/>
    </location>
</feature>
<feature type="transmembrane region" description="Helical" evidence="3">
    <location>
        <begin position="385"/>
        <end position="406"/>
    </location>
</feature>
<evidence type="ECO:0000256" key="1">
    <source>
        <dbReference type="ARBA" id="ARBA00012528"/>
    </source>
</evidence>
<dbReference type="NCBIfam" id="TIGR00254">
    <property type="entry name" value="GGDEF"/>
    <property type="match status" value="1"/>
</dbReference>
<feature type="transmembrane region" description="Helical" evidence="3">
    <location>
        <begin position="332"/>
        <end position="351"/>
    </location>
</feature>
<dbReference type="PANTHER" id="PTHR45138">
    <property type="entry name" value="REGULATORY COMPONENTS OF SENSORY TRANSDUCTION SYSTEM"/>
    <property type="match status" value="1"/>
</dbReference>
<dbReference type="GO" id="GO:0005886">
    <property type="term" value="C:plasma membrane"/>
    <property type="evidence" value="ECO:0007669"/>
    <property type="project" value="TreeGrafter"/>
</dbReference>
<name>A0A2S0MVL3_9BURK</name>
<evidence type="ECO:0000313" key="6">
    <source>
        <dbReference type="Proteomes" id="UP000239326"/>
    </source>
</evidence>
<feature type="transmembrane region" description="Helical" evidence="3">
    <location>
        <begin position="239"/>
        <end position="257"/>
    </location>
</feature>
<dbReference type="Gene3D" id="2.60.40.2380">
    <property type="match status" value="1"/>
</dbReference>
<accession>A0A2S0MVL3</accession>
<keyword evidence="6" id="KW-1185">Reference proteome</keyword>
<dbReference type="InterPro" id="IPR000160">
    <property type="entry name" value="GGDEF_dom"/>
</dbReference>
<dbReference type="OrthoDB" id="5289013at2"/>
<comment type="catalytic activity">
    <reaction evidence="2">
        <text>2 GTP = 3',3'-c-di-GMP + 2 diphosphate</text>
        <dbReference type="Rhea" id="RHEA:24898"/>
        <dbReference type="ChEBI" id="CHEBI:33019"/>
        <dbReference type="ChEBI" id="CHEBI:37565"/>
        <dbReference type="ChEBI" id="CHEBI:58805"/>
        <dbReference type="EC" id="2.7.7.65"/>
    </reaction>
</comment>
<dbReference type="InterPro" id="IPR050469">
    <property type="entry name" value="Diguanylate_Cyclase"/>
</dbReference>
<evidence type="ECO:0000256" key="2">
    <source>
        <dbReference type="ARBA" id="ARBA00034247"/>
    </source>
</evidence>
<evidence type="ECO:0000256" key="3">
    <source>
        <dbReference type="SAM" id="Phobius"/>
    </source>
</evidence>
<feature type="transmembrane region" description="Helical" evidence="3">
    <location>
        <begin position="357"/>
        <end position="378"/>
    </location>
</feature>
<sequence length="656" mass="71745">MCCVRRSWSAACDDRRLTSSCALSAVRALVHRRLFFHPHCALRWLLCVLALAGASVALASSGDPAAPANRTLDVTHASAGPLTLTPWFDVLEDPSGALSFEQIRSPDIAARFTPSGRSGTALNFGITPSAWWLRLRLANPGDGALDRLLEVAYARLSHLDFYAPQSDGTWQQLHTGTTQPFDSRGYAHRNFVFGIALPAHAEPTIYLRIASTTAFVVPTRLWEPAAFHAFERSDYAAQAWYFGMVAAMVLFNLLLFVRLKDWLYLQYVGFALSVAFAMAAQNGLVKEVFRLESPLWSDLCTSFGYCFSIASGTLFMRRMVEVPRLLPRLDPWLKGFISFYFLSPFLFLVPGQTLIKAMAVGYILAIAVVLSVAAYSAWLRQRSAYFFLAAFTLVCLGAAIYALHAIGLMPTNVLTANAIQLGSTLEMILLALALADRFIQMRRERAAMQAQLLATQKTLIDTLRHNEQRLEEHVAERTVALEAANRRLEALSRTDGLTGIANRRRFDEVLASEWARSQRSGEPLALAMIDIDWFKAYNDHYGHLAGDDCLRSVAGVLANCAARSTDLVARYGGEEFAIISPHTTAAQMQALVLALQQSLAALALPHPTTPSCCVTLCAGVAAQIAQPGEAPEALVAAADQALYQAKVAGRNGVVLA</sequence>
<feature type="transmembrane region" description="Helical" evidence="3">
    <location>
        <begin position="41"/>
        <end position="60"/>
    </location>
</feature>
<keyword evidence="3" id="KW-1133">Transmembrane helix</keyword>
<dbReference type="EMBL" id="CP027669">
    <property type="protein sequence ID" value="AVO39912.1"/>
    <property type="molecule type" value="Genomic_DNA"/>
</dbReference>
<gene>
    <name evidence="5" type="ORF">C6571_00055</name>
</gene>